<evidence type="ECO:0000313" key="2">
    <source>
        <dbReference type="EMBL" id="PQV41835.1"/>
    </source>
</evidence>
<organism evidence="2 4">
    <name type="scientific">Methanohalophilus euhalobius</name>
    <dbReference type="NCBI Taxonomy" id="51203"/>
    <lineage>
        <taxon>Archaea</taxon>
        <taxon>Methanobacteriati</taxon>
        <taxon>Methanobacteriota</taxon>
        <taxon>Stenosarchaea group</taxon>
        <taxon>Methanomicrobia</taxon>
        <taxon>Methanosarcinales</taxon>
        <taxon>Methanosarcinaceae</taxon>
        <taxon>Methanohalophilus</taxon>
    </lineage>
</organism>
<evidence type="ECO:0000313" key="5">
    <source>
        <dbReference type="Proteomes" id="UP000273978"/>
    </source>
</evidence>
<dbReference type="AlphaFoldDB" id="A0A314ZYL8"/>
<comment type="caution">
    <text evidence="2">The sequence shown here is derived from an EMBL/GenBank/DDBJ whole genome shotgun (WGS) entry which is preliminary data.</text>
</comment>
<evidence type="ECO:0000259" key="1">
    <source>
        <dbReference type="PROSITE" id="PS50075"/>
    </source>
</evidence>
<dbReference type="InterPro" id="IPR036736">
    <property type="entry name" value="ACP-like_sf"/>
</dbReference>
<proteinExistence type="predicted"/>
<protein>
    <submittedName>
        <fullName evidence="2">Acyl carrier protein</fullName>
    </submittedName>
</protein>
<evidence type="ECO:0000313" key="4">
    <source>
        <dbReference type="Proteomes" id="UP000251060"/>
    </source>
</evidence>
<dbReference type="InterPro" id="IPR009081">
    <property type="entry name" value="PP-bd_ACP"/>
</dbReference>
<gene>
    <name evidence="2" type="ORF">B0H22_11713</name>
    <name evidence="3" type="ORF">EDD83_10000</name>
</gene>
<accession>A0A314ZYL8</accession>
<evidence type="ECO:0000313" key="3">
    <source>
        <dbReference type="EMBL" id="RNI07237.1"/>
    </source>
</evidence>
<dbReference type="RefSeq" id="WP_105461026.1">
    <property type="nucleotide sequence ID" value="NZ_PVBU01000017.1"/>
</dbReference>
<dbReference type="Proteomes" id="UP000251060">
    <property type="component" value="Unassembled WGS sequence"/>
</dbReference>
<dbReference type="Gene3D" id="1.10.1200.10">
    <property type="entry name" value="ACP-like"/>
    <property type="match status" value="1"/>
</dbReference>
<feature type="domain" description="Carrier" evidence="1">
    <location>
        <begin position="1"/>
        <end position="76"/>
    </location>
</feature>
<dbReference type="Pfam" id="PF00550">
    <property type="entry name" value="PP-binding"/>
    <property type="match status" value="1"/>
</dbReference>
<reference evidence="3 5" key="2">
    <citation type="submission" date="2018-10" db="EMBL/GenBank/DDBJ databases">
        <title>Cultivation of a novel Methanohalophilus strain from Kebrit Deep of the Red Sea and a genomic comparison of members of the genus Methanohalophilus.</title>
        <authorList>
            <person name="Guan Y."/>
            <person name="Ngugi D.K."/>
            <person name="Stingl U."/>
        </authorList>
    </citation>
    <scope>NUCLEOTIDE SEQUENCE [LARGE SCALE GENOMIC DNA]</scope>
    <source>
        <strain evidence="3 5">DSM 10369</strain>
    </source>
</reference>
<reference evidence="2 4" key="1">
    <citation type="submission" date="2018-02" db="EMBL/GenBank/DDBJ databases">
        <title>Subsurface microbial communities from deep shales in Ohio and West Virginia, USA.</title>
        <authorList>
            <person name="Wrighton K."/>
        </authorList>
    </citation>
    <scope>NUCLEOTIDE SEQUENCE [LARGE SCALE GENOMIC DNA]</scope>
    <source>
        <strain evidence="2 4">DSM 10369</strain>
    </source>
</reference>
<sequence>MSEEDTIKKIFGEVIGIDESEITDSIAYNSYESWDSLVHLELVNELEDTFDVEFEMDDIIAMETFGKVKEIVKKYLS</sequence>
<dbReference type="EMBL" id="RJJF01000021">
    <property type="protein sequence ID" value="RNI07237.1"/>
    <property type="molecule type" value="Genomic_DNA"/>
</dbReference>
<dbReference type="PROSITE" id="PS50075">
    <property type="entry name" value="CARRIER"/>
    <property type="match status" value="1"/>
</dbReference>
<name>A0A314ZYL8_9EURY</name>
<dbReference type="Proteomes" id="UP000273978">
    <property type="component" value="Unassembled WGS sequence"/>
</dbReference>
<dbReference type="EMBL" id="PVBU01000017">
    <property type="protein sequence ID" value="PQV41835.1"/>
    <property type="molecule type" value="Genomic_DNA"/>
</dbReference>
<dbReference type="SUPFAM" id="SSF47336">
    <property type="entry name" value="ACP-like"/>
    <property type="match status" value="1"/>
</dbReference>